<reference evidence="3" key="1">
    <citation type="journal article" date="2019" name="Int. J. Syst. Evol. Microbiol.">
        <title>The Global Catalogue of Microorganisms (GCM) 10K type strain sequencing project: providing services to taxonomists for standard genome sequencing and annotation.</title>
        <authorList>
            <consortium name="The Broad Institute Genomics Platform"/>
            <consortium name="The Broad Institute Genome Sequencing Center for Infectious Disease"/>
            <person name="Wu L."/>
            <person name="Ma J."/>
        </authorList>
    </citation>
    <scope>NUCLEOTIDE SEQUENCE [LARGE SCALE GENOMIC DNA]</scope>
    <source>
        <strain evidence="3">JCM 15933</strain>
    </source>
</reference>
<keyword evidence="1" id="KW-0472">Membrane</keyword>
<dbReference type="EMBL" id="BAAAQD010000041">
    <property type="protein sequence ID" value="GAA1568955.1"/>
    <property type="molecule type" value="Genomic_DNA"/>
</dbReference>
<comment type="caution">
    <text evidence="2">The sequence shown here is derived from an EMBL/GenBank/DDBJ whole genome shotgun (WGS) entry which is preliminary data.</text>
</comment>
<organism evidence="2 3">
    <name type="scientific">Dactylosporangium maewongense</name>
    <dbReference type="NCBI Taxonomy" id="634393"/>
    <lineage>
        <taxon>Bacteria</taxon>
        <taxon>Bacillati</taxon>
        <taxon>Actinomycetota</taxon>
        <taxon>Actinomycetes</taxon>
        <taxon>Micromonosporales</taxon>
        <taxon>Micromonosporaceae</taxon>
        <taxon>Dactylosporangium</taxon>
    </lineage>
</organism>
<keyword evidence="1" id="KW-1133">Transmembrane helix</keyword>
<evidence type="ECO:0000313" key="2">
    <source>
        <dbReference type="EMBL" id="GAA1568955.1"/>
    </source>
</evidence>
<accession>A0ABP4NVX7</accession>
<sequence>MLAAVVAVIVVVAPTTACSGRKKPAPPAAQVSAQVKAGAATTLSVADVQVVLPDGAAKDGVVAKLAVGGEAPAAPDGMTVAGPAVAVDLPGGLTQPATVTFQAPAAVKDGTLTPVVVWQDAAGDWRWVPTTYTAGESGISATVDHFSGGFLGGLDIKKWIKDRGEDFKNYITGRSGVAQPRCGDEKAARPAGVEVTSDGGDRVKWCFGVDNGRRVVRIANNSRTFMQIAYPSAWKVVDGQSHGFSTDSAARALGMLAVTPKGTASRIVDGGDTLTLEVPENSTGRVTAEMSILAWAISAIVFGIQVYYAVVKAASDTLAKAAKGTIDRLFLLLGGTANAEPIDGLIECTKAVSDLTEMNETNALDVTKAVWGCLPGIMKAQLKDVKVFAAGVLLNMVGTAVGLILTGINLLVTGLRELWDQFAGFGGKSDPVYDVVIRLKAATVADADLRANNCPGCRVKGQFAFLHPTWGVVTLVVALSPTGGAGGYGSSDLIAFDAQRKVVWRKDYDRQWESVAFADPGMDATGNVFINFNPGRLNGVIILRPVAGGLKDFATLPDAESGYQERFYSARLVMDTAKGTYTVRSELNDCEPSCAEGTIHTTTYRYNGTDYVKQ</sequence>
<dbReference type="Proteomes" id="UP001501470">
    <property type="component" value="Unassembled WGS sequence"/>
</dbReference>
<feature type="transmembrane region" description="Helical" evidence="1">
    <location>
        <begin position="387"/>
        <end position="412"/>
    </location>
</feature>
<feature type="transmembrane region" description="Helical" evidence="1">
    <location>
        <begin position="292"/>
        <end position="310"/>
    </location>
</feature>
<gene>
    <name evidence="2" type="ORF">GCM10009827_108370</name>
</gene>
<proteinExistence type="predicted"/>
<keyword evidence="3" id="KW-1185">Reference proteome</keyword>
<keyword evidence="1" id="KW-0812">Transmembrane</keyword>
<name>A0ABP4NVX7_9ACTN</name>
<protein>
    <submittedName>
        <fullName evidence="2">Uncharacterized protein</fullName>
    </submittedName>
</protein>
<evidence type="ECO:0000256" key="1">
    <source>
        <dbReference type="SAM" id="Phobius"/>
    </source>
</evidence>
<evidence type="ECO:0000313" key="3">
    <source>
        <dbReference type="Proteomes" id="UP001501470"/>
    </source>
</evidence>